<comment type="caution">
    <text evidence="4">The sequence shown here is derived from an EMBL/GenBank/DDBJ whole genome shotgun (WGS) entry which is preliminary data.</text>
</comment>
<evidence type="ECO:0000313" key="3">
    <source>
        <dbReference type="EMBL" id="RMN79585.1"/>
    </source>
</evidence>
<proteinExistence type="predicted"/>
<sequence length="576" mass="63567">MTFRGYRSVKIRKIVIKNFRGVKALDWNVPTADIFCLIGKGDSSKSTILEAIRYTFHPQWNLALSDSDFYQCNIADPIVIEITIGHLAVDFCALNKYGLHLRGWDAAAQKLHDEPDDHFESVLTARLTVEKDLEPKWTVVCDRNPDGVPFKQGDRNKVGVGLIGVFSERELSWANGTALAKLTAAQSLSELLANASRTARKSLDVDRAVTLTNFDTAATKSQEIAKLLGVPVLDAYKAHLDLASINLKVGGLSLHDGEIPLRQLGLGSRRMLQCGIQKAGLEEGHITLFDELEFGLEPHRITRLIKHIREDKRGQYFLTTHSPMVLRELTVQDLHIVHSKGGVVTIVSAAEKGLEEHEVQGKIRSSAEAFLAKKVVVCEGATEVGFIRGFDDHQLDNGQDPLSYHGVALLDAKGASKVKGMAIAFKKLGYDVSVLADGDAEKQFSAADAAGLVALGIPTYVWSDKLSLEERAFADLPWASVLASLTLAQVELFYSVYDQVRSQYQDLLDPDISEWRDSPKLRTAIGAAAKSAGWFKDTTRGDLWFKAVSAAFNDPVFGKTNLAVELERLWEWAKRV</sequence>
<dbReference type="PANTHER" id="PTHR43581:SF4">
    <property type="entry name" value="ATP_GTP PHOSPHATASE"/>
    <property type="match status" value="1"/>
</dbReference>
<dbReference type="InterPro" id="IPR034139">
    <property type="entry name" value="TOPRIM_OLD"/>
</dbReference>
<dbReference type="GO" id="GO:0005524">
    <property type="term" value="F:ATP binding"/>
    <property type="evidence" value="ECO:0007669"/>
    <property type="project" value="InterPro"/>
</dbReference>
<reference evidence="5 6" key="1">
    <citation type="submission" date="2018-08" db="EMBL/GenBank/DDBJ databases">
        <title>Recombination of ecologically and evolutionarily significant loci maintains genetic cohesion in the Pseudomonas syringae species complex.</title>
        <authorList>
            <person name="Dillon M."/>
            <person name="Thakur S."/>
            <person name="Almeida R.N.D."/>
            <person name="Weir B.S."/>
            <person name="Guttman D.S."/>
        </authorList>
    </citation>
    <scope>NUCLEOTIDE SEQUENCE [LARGE SCALE GENOMIC DNA]</scope>
    <source>
        <strain evidence="3 5">ICMP 15201</strain>
        <strain evidence="4 6">ICMP 15203</strain>
    </source>
</reference>
<evidence type="ECO:0000313" key="5">
    <source>
        <dbReference type="Proteomes" id="UP000269335"/>
    </source>
</evidence>
<accession>A0A3M3QUU4</accession>
<dbReference type="SUPFAM" id="SSF52540">
    <property type="entry name" value="P-loop containing nucleoside triphosphate hydrolases"/>
    <property type="match status" value="1"/>
</dbReference>
<evidence type="ECO:0000259" key="2">
    <source>
        <dbReference type="Pfam" id="PF20469"/>
    </source>
</evidence>
<gene>
    <name evidence="4" type="ORF">ALQ51_101404</name>
    <name evidence="3" type="ORF">ALQ53_00514</name>
</gene>
<dbReference type="EMBL" id="RBPH01000174">
    <property type="protein sequence ID" value="RMN79585.1"/>
    <property type="molecule type" value="Genomic_DNA"/>
</dbReference>
<dbReference type="EMBL" id="RBPJ01000323">
    <property type="protein sequence ID" value="RMN87685.1"/>
    <property type="molecule type" value="Genomic_DNA"/>
</dbReference>
<dbReference type="AlphaFoldDB" id="A0A3M3QUU4"/>
<dbReference type="Gene3D" id="3.40.50.300">
    <property type="entry name" value="P-loop containing nucleotide triphosphate hydrolases"/>
    <property type="match status" value="2"/>
</dbReference>
<feature type="domain" description="ATPase AAA-type core" evidence="1">
    <location>
        <begin position="254"/>
        <end position="326"/>
    </location>
</feature>
<protein>
    <submittedName>
        <fullName evidence="4">Uncharacterized protein</fullName>
    </submittedName>
</protein>
<dbReference type="InterPro" id="IPR027417">
    <property type="entry name" value="P-loop_NTPase"/>
</dbReference>
<dbReference type="Pfam" id="PF20469">
    <property type="entry name" value="OLD-like_TOPRIM"/>
    <property type="match status" value="1"/>
</dbReference>
<dbReference type="InterPro" id="IPR051396">
    <property type="entry name" value="Bact_Antivir_Def_Nuclease"/>
</dbReference>
<dbReference type="GO" id="GO:0016887">
    <property type="term" value="F:ATP hydrolysis activity"/>
    <property type="evidence" value="ECO:0007669"/>
    <property type="project" value="InterPro"/>
</dbReference>
<name>A0A3M3QUU4_PSECA</name>
<dbReference type="Pfam" id="PF13304">
    <property type="entry name" value="AAA_21"/>
    <property type="match status" value="1"/>
</dbReference>
<dbReference type="InterPro" id="IPR003959">
    <property type="entry name" value="ATPase_AAA_core"/>
</dbReference>
<evidence type="ECO:0000313" key="4">
    <source>
        <dbReference type="EMBL" id="RMN87685.1"/>
    </source>
</evidence>
<feature type="domain" description="OLD protein-like TOPRIM" evidence="2">
    <location>
        <begin position="370"/>
        <end position="439"/>
    </location>
</feature>
<dbReference type="PANTHER" id="PTHR43581">
    <property type="entry name" value="ATP/GTP PHOSPHATASE"/>
    <property type="match status" value="1"/>
</dbReference>
<organism evidence="4 6">
    <name type="scientific">Pseudomonas cannabina</name>
    <dbReference type="NCBI Taxonomy" id="86840"/>
    <lineage>
        <taxon>Bacteria</taxon>
        <taxon>Pseudomonadati</taxon>
        <taxon>Pseudomonadota</taxon>
        <taxon>Gammaproteobacteria</taxon>
        <taxon>Pseudomonadales</taxon>
        <taxon>Pseudomonadaceae</taxon>
        <taxon>Pseudomonas</taxon>
    </lineage>
</organism>
<evidence type="ECO:0000259" key="1">
    <source>
        <dbReference type="Pfam" id="PF13304"/>
    </source>
</evidence>
<dbReference type="Proteomes" id="UP000269335">
    <property type="component" value="Unassembled WGS sequence"/>
</dbReference>
<dbReference type="Proteomes" id="UP000270524">
    <property type="component" value="Unassembled WGS sequence"/>
</dbReference>
<evidence type="ECO:0000313" key="6">
    <source>
        <dbReference type="Proteomes" id="UP000270524"/>
    </source>
</evidence>